<reference evidence="4 5" key="1">
    <citation type="submission" date="2016-08" db="EMBL/GenBank/DDBJ databases">
        <authorList>
            <person name="Seilhamer J.J."/>
        </authorList>
    </citation>
    <scope>NUCLEOTIDE SEQUENCE [LARGE SCALE GENOMIC DNA]</scope>
    <source>
        <strain evidence="4 5">ANC 4874</strain>
    </source>
</reference>
<evidence type="ECO:0000259" key="2">
    <source>
        <dbReference type="Pfam" id="PF19657"/>
    </source>
</evidence>
<evidence type="ECO:0000256" key="1">
    <source>
        <dbReference type="SAM" id="SignalP"/>
    </source>
</evidence>
<evidence type="ECO:0000313" key="5">
    <source>
        <dbReference type="Proteomes" id="UP000243661"/>
    </source>
</evidence>
<dbReference type="EMBL" id="FMBK01000001">
    <property type="protein sequence ID" value="SCC70826.1"/>
    <property type="molecule type" value="Genomic_DNA"/>
</dbReference>
<reference evidence="3 6" key="2">
    <citation type="submission" date="2024-12" db="EMBL/GenBank/DDBJ databases">
        <title>C001-4G Acinetobacter sp. assembled genome.</title>
        <authorList>
            <person name="D'Arcy K."/>
            <person name="Kingdon A.D.H."/>
            <person name="Breen A."/>
            <person name="Mckeown C."/>
            <person name="Allman E."/>
            <person name="Sharma P."/>
            <person name="Mcleman A."/>
            <person name="Roberts A.P."/>
        </authorList>
    </citation>
    <scope>NUCLEOTIDE SEQUENCE [LARGE SCALE GENOMIC DNA]</scope>
    <source>
        <strain evidence="3 6">C1-4G</strain>
    </source>
</reference>
<dbReference type="RefSeq" id="WP_092717313.1">
    <property type="nucleotide sequence ID" value="NZ_FMBK01000001.1"/>
</dbReference>
<evidence type="ECO:0000313" key="6">
    <source>
        <dbReference type="Proteomes" id="UP001632339"/>
    </source>
</evidence>
<proteinExistence type="predicted"/>
<organism evidence="4 5">
    <name type="scientific">Acinetobacter albensis</name>
    <dbReference type="NCBI Taxonomy" id="1673609"/>
    <lineage>
        <taxon>Bacteria</taxon>
        <taxon>Pseudomonadati</taxon>
        <taxon>Pseudomonadota</taxon>
        <taxon>Gammaproteobacteria</taxon>
        <taxon>Moraxellales</taxon>
        <taxon>Moraxellaceae</taxon>
        <taxon>Acinetobacter</taxon>
    </lineage>
</organism>
<dbReference type="AlphaFoldDB" id="A0A1C4GRQ6"/>
<feature type="chain" id="PRO_5008692608" evidence="1">
    <location>
        <begin position="31"/>
        <end position="783"/>
    </location>
</feature>
<gene>
    <name evidence="3" type="ORF">ACKVE0_02705</name>
    <name evidence="4" type="ORF">GA0116959_101168</name>
</gene>
<evidence type="ECO:0000313" key="3">
    <source>
        <dbReference type="EMBL" id="MFN0296452.1"/>
    </source>
</evidence>
<dbReference type="Pfam" id="PF19657">
    <property type="entry name" value="DUF6160"/>
    <property type="match status" value="1"/>
</dbReference>
<protein>
    <submittedName>
        <fullName evidence="3">DUF6160 family protein</fullName>
    </submittedName>
</protein>
<keyword evidence="1" id="KW-0732">Signal</keyword>
<keyword evidence="6" id="KW-1185">Reference proteome</keyword>
<dbReference type="Proteomes" id="UP001632339">
    <property type="component" value="Unassembled WGS sequence"/>
</dbReference>
<dbReference type="InterPro" id="IPR046158">
    <property type="entry name" value="DUF6160"/>
</dbReference>
<dbReference type="EMBL" id="JBJXCW010000002">
    <property type="protein sequence ID" value="MFN0296452.1"/>
    <property type="molecule type" value="Genomic_DNA"/>
</dbReference>
<dbReference type="Proteomes" id="UP000243661">
    <property type="component" value="Unassembled WGS sequence"/>
</dbReference>
<sequence length="783" mass="83560">MKKNKKYQKPIFQLTVLAVSLYIANSPVFAMQELNDTAMRQVDAQDGIYINTAYDNLNIDRLYWEDKAGLPLGTAETSLRAYAEGIAITGNNLGTTYQIQTGTNVSGKAGIDLKIESRYGTISADSFRLCDAAGTSCDTSVGGLTVQSTENATLHFKTQDGLFNQNSLSDAEISLKHINLYLTQRENAADPSSTKNQLIFKNFNFNFTGKGYMYVDPINGLILETRDDGAVHLNRVCEVGADCSGGMTFANSKPGLNIDLVMKSNTGTSFNTDNAKGMIRLGASGYIPKAKLQFRGTNGVDSAGEAILGKAFTRNSTTLTAAPTASTIMGSTGLATRMYAEFSNENNLPSGEAATTLELGHGGTQAYGLSFSNLSPLLVRKQNGGGALNTDRAYFDSGNVYINLADTKRMALPQNAVLNAAPFLTGNLTVPDNYSQLLHSRSSGANPRSLVIASRGTNFQALARQTQFIASPDVYKDGITANDPSGGGTWGLGLPFYNLNSNIALYGGPTATEGNGTTAERLGFALSMATQGINYDFTKTVAQNLALGNDGSKTTSIMLIDGKKYGASDSNGDGLRDEALTGDPINYYLGIRNIDMLMNGYGSIGLEGGKLNINIPKFMLAAAGQFAVGYLPGSQYKTIGKGYAPINGFITNNDVLFGLRLRMEGGVDMVMVPGGNTLDSNYISFDGTMNLTNGAIQIVEPIDNSIVGLDNISGKISFSNQIKINKDNVDLNTSLRINPNNQASDVLRVKDLNFYPTGGTAQRLGEMVFTGGKINSQFNITPH</sequence>
<evidence type="ECO:0000313" key="4">
    <source>
        <dbReference type="EMBL" id="SCC70826.1"/>
    </source>
</evidence>
<feature type="signal peptide" evidence="1">
    <location>
        <begin position="1"/>
        <end position="30"/>
    </location>
</feature>
<name>A0A1C4GRQ6_9GAMM</name>
<dbReference type="OrthoDB" id="6704624at2"/>
<accession>A0A1C4GRQ6</accession>
<feature type="domain" description="DUF6160" evidence="2">
    <location>
        <begin position="13"/>
        <end position="77"/>
    </location>
</feature>